<gene>
    <name evidence="2" type="ORF">A2827_02170</name>
</gene>
<dbReference type="STRING" id="1802158.A2827_02170"/>
<feature type="domain" description="Glycosyltransferase 2-like" evidence="1">
    <location>
        <begin position="6"/>
        <end position="177"/>
    </location>
</feature>
<dbReference type="InterPro" id="IPR029044">
    <property type="entry name" value="Nucleotide-diphossugar_trans"/>
</dbReference>
<name>A0A1G2H422_9BACT</name>
<dbReference type="Proteomes" id="UP000177932">
    <property type="component" value="Unassembled WGS sequence"/>
</dbReference>
<dbReference type="Pfam" id="PF00535">
    <property type="entry name" value="Glycos_transf_2"/>
    <property type="match status" value="1"/>
</dbReference>
<evidence type="ECO:0000313" key="3">
    <source>
        <dbReference type="Proteomes" id="UP000177932"/>
    </source>
</evidence>
<dbReference type="InterPro" id="IPR001173">
    <property type="entry name" value="Glyco_trans_2-like"/>
</dbReference>
<dbReference type="AlphaFoldDB" id="A0A1G2H422"/>
<organism evidence="2 3">
    <name type="scientific">Candidatus Spechtbacteria bacterium RIFCSPHIGHO2_01_FULL_43_30</name>
    <dbReference type="NCBI Taxonomy" id="1802158"/>
    <lineage>
        <taxon>Bacteria</taxon>
        <taxon>Candidatus Spechtiibacteriota</taxon>
    </lineage>
</organism>
<proteinExistence type="predicted"/>
<reference evidence="2 3" key="1">
    <citation type="journal article" date="2016" name="Nat. Commun.">
        <title>Thousands of microbial genomes shed light on interconnected biogeochemical processes in an aquifer system.</title>
        <authorList>
            <person name="Anantharaman K."/>
            <person name="Brown C.T."/>
            <person name="Hug L.A."/>
            <person name="Sharon I."/>
            <person name="Castelle C.J."/>
            <person name="Probst A.J."/>
            <person name="Thomas B.C."/>
            <person name="Singh A."/>
            <person name="Wilkins M.J."/>
            <person name="Karaoz U."/>
            <person name="Brodie E.L."/>
            <person name="Williams K.H."/>
            <person name="Hubbard S.S."/>
            <person name="Banfield J.F."/>
        </authorList>
    </citation>
    <scope>NUCLEOTIDE SEQUENCE [LARGE SCALE GENOMIC DNA]</scope>
</reference>
<sequence length="331" mass="38104">MPIVTITIAARNEEKNIEKSLSSALNQSYSPIEVFLIDDLSSDKTSEVARNVYRNYKGGAKLTIVRNEKNLGFGGSHNKGMSMASGEFILCLNADCELDKNYVKYAVESLRADNSLAGIQGKLFNPRTNRIDTAGLVIFRNRRSINRGQGEKDEGQYEKEEEVWGIDGAAPVYRKKSLESAKIGNEYFDEDFFAYKEDVDLSWRMRLFGWKFIYQPKCVGYHDRSAGEGTSKKFKEIIEARKKISDFAKIHSFTNQRLMEIKNETPRTFLRYALLIFVKEAASWSYVINYEKYGWKSAVDFFRLCPRAWRKRKYVMANKKVSDAEIGGWFC</sequence>
<dbReference type="SUPFAM" id="SSF53448">
    <property type="entry name" value="Nucleotide-diphospho-sugar transferases"/>
    <property type="match status" value="1"/>
</dbReference>
<evidence type="ECO:0000313" key="2">
    <source>
        <dbReference type="EMBL" id="OGZ57245.1"/>
    </source>
</evidence>
<protein>
    <recommendedName>
        <fullName evidence="1">Glycosyltransferase 2-like domain-containing protein</fullName>
    </recommendedName>
</protein>
<dbReference type="EMBL" id="MHOD01000034">
    <property type="protein sequence ID" value="OGZ57245.1"/>
    <property type="molecule type" value="Genomic_DNA"/>
</dbReference>
<dbReference type="PANTHER" id="PTHR43685">
    <property type="entry name" value="GLYCOSYLTRANSFERASE"/>
    <property type="match status" value="1"/>
</dbReference>
<dbReference type="PANTHER" id="PTHR43685:SF2">
    <property type="entry name" value="GLYCOSYLTRANSFERASE 2-LIKE DOMAIN-CONTAINING PROTEIN"/>
    <property type="match status" value="1"/>
</dbReference>
<dbReference type="Gene3D" id="3.90.550.10">
    <property type="entry name" value="Spore Coat Polysaccharide Biosynthesis Protein SpsA, Chain A"/>
    <property type="match status" value="1"/>
</dbReference>
<evidence type="ECO:0000259" key="1">
    <source>
        <dbReference type="Pfam" id="PF00535"/>
    </source>
</evidence>
<dbReference type="InterPro" id="IPR050834">
    <property type="entry name" value="Glycosyltransf_2"/>
</dbReference>
<comment type="caution">
    <text evidence="2">The sequence shown here is derived from an EMBL/GenBank/DDBJ whole genome shotgun (WGS) entry which is preliminary data.</text>
</comment>
<accession>A0A1G2H422</accession>